<dbReference type="KEGG" id="ehx:EMIHUDRAFT_450753"/>
<dbReference type="Proteomes" id="UP000013827">
    <property type="component" value="Unassembled WGS sequence"/>
</dbReference>
<evidence type="ECO:0000256" key="1">
    <source>
        <dbReference type="SAM" id="MobiDB-lite"/>
    </source>
</evidence>
<protein>
    <recommendedName>
        <fullName evidence="4">Pentapeptide repeat-containing protein</fullName>
    </recommendedName>
</protein>
<dbReference type="AlphaFoldDB" id="A0A0D3JFK5"/>
<dbReference type="STRING" id="2903.R1E683"/>
<dbReference type="Pfam" id="PF00805">
    <property type="entry name" value="Pentapeptide"/>
    <property type="match status" value="4"/>
</dbReference>
<dbReference type="PaxDb" id="2903-EOD22290"/>
<reference evidence="3" key="1">
    <citation type="journal article" date="2013" name="Nature">
        <title>Pan genome of the phytoplankton Emiliania underpins its global distribution.</title>
        <authorList>
            <person name="Read B.A."/>
            <person name="Kegel J."/>
            <person name="Klute M.J."/>
            <person name="Kuo A."/>
            <person name="Lefebvre S.C."/>
            <person name="Maumus F."/>
            <person name="Mayer C."/>
            <person name="Miller J."/>
            <person name="Monier A."/>
            <person name="Salamov A."/>
            <person name="Young J."/>
            <person name="Aguilar M."/>
            <person name="Claverie J.M."/>
            <person name="Frickenhaus S."/>
            <person name="Gonzalez K."/>
            <person name="Herman E.K."/>
            <person name="Lin Y.C."/>
            <person name="Napier J."/>
            <person name="Ogata H."/>
            <person name="Sarno A.F."/>
            <person name="Shmutz J."/>
            <person name="Schroeder D."/>
            <person name="de Vargas C."/>
            <person name="Verret F."/>
            <person name="von Dassow P."/>
            <person name="Valentin K."/>
            <person name="Van de Peer Y."/>
            <person name="Wheeler G."/>
            <person name="Dacks J.B."/>
            <person name="Delwiche C.F."/>
            <person name="Dyhrman S.T."/>
            <person name="Glockner G."/>
            <person name="John U."/>
            <person name="Richards T."/>
            <person name="Worden A.Z."/>
            <person name="Zhang X."/>
            <person name="Grigoriev I.V."/>
            <person name="Allen A.E."/>
            <person name="Bidle K."/>
            <person name="Borodovsky M."/>
            <person name="Bowler C."/>
            <person name="Brownlee C."/>
            <person name="Cock J.M."/>
            <person name="Elias M."/>
            <person name="Gladyshev V.N."/>
            <person name="Groth M."/>
            <person name="Guda C."/>
            <person name="Hadaegh A."/>
            <person name="Iglesias-Rodriguez M.D."/>
            <person name="Jenkins J."/>
            <person name="Jones B.M."/>
            <person name="Lawson T."/>
            <person name="Leese F."/>
            <person name="Lindquist E."/>
            <person name="Lobanov A."/>
            <person name="Lomsadze A."/>
            <person name="Malik S.B."/>
            <person name="Marsh M.E."/>
            <person name="Mackinder L."/>
            <person name="Mock T."/>
            <person name="Mueller-Roeber B."/>
            <person name="Pagarete A."/>
            <person name="Parker M."/>
            <person name="Probert I."/>
            <person name="Quesneville H."/>
            <person name="Raines C."/>
            <person name="Rensing S.A."/>
            <person name="Riano-Pachon D.M."/>
            <person name="Richier S."/>
            <person name="Rokitta S."/>
            <person name="Shiraiwa Y."/>
            <person name="Soanes D.M."/>
            <person name="van der Giezen M."/>
            <person name="Wahlund T.M."/>
            <person name="Williams B."/>
            <person name="Wilson W."/>
            <person name="Wolfe G."/>
            <person name="Wurch L.L."/>
        </authorList>
    </citation>
    <scope>NUCLEOTIDE SEQUENCE</scope>
</reference>
<dbReference type="PANTHER" id="PTHR14136:SF17">
    <property type="entry name" value="BTB_POZ DOMAIN-CONTAINING PROTEIN KCTD9"/>
    <property type="match status" value="1"/>
</dbReference>
<dbReference type="InterPro" id="IPR001646">
    <property type="entry name" value="5peptide_repeat"/>
</dbReference>
<dbReference type="HOGENOM" id="CLU_464188_0_0_1"/>
<reference evidence="2" key="2">
    <citation type="submission" date="2024-10" db="UniProtKB">
        <authorList>
            <consortium name="EnsemblProtists"/>
        </authorList>
    </citation>
    <scope>IDENTIFICATION</scope>
</reference>
<dbReference type="EnsemblProtists" id="EOD22290">
    <property type="protein sequence ID" value="EOD22290"/>
    <property type="gene ID" value="EMIHUDRAFT_450753"/>
</dbReference>
<accession>A0A0D3JFK5</accession>
<name>A0A0D3JFK5_EMIH1</name>
<organism evidence="2 3">
    <name type="scientific">Emiliania huxleyi (strain CCMP1516)</name>
    <dbReference type="NCBI Taxonomy" id="280463"/>
    <lineage>
        <taxon>Eukaryota</taxon>
        <taxon>Haptista</taxon>
        <taxon>Haptophyta</taxon>
        <taxon>Prymnesiophyceae</taxon>
        <taxon>Isochrysidales</taxon>
        <taxon>Noelaerhabdaceae</taxon>
        <taxon>Emiliania</taxon>
    </lineage>
</organism>
<evidence type="ECO:0000313" key="2">
    <source>
        <dbReference type="EnsemblProtists" id="EOD22290"/>
    </source>
</evidence>
<feature type="region of interest" description="Disordered" evidence="1">
    <location>
        <begin position="565"/>
        <end position="588"/>
    </location>
</feature>
<evidence type="ECO:0008006" key="4">
    <source>
        <dbReference type="Google" id="ProtNLM"/>
    </source>
</evidence>
<dbReference type="Gene3D" id="2.160.20.80">
    <property type="entry name" value="E3 ubiquitin-protein ligase SopA"/>
    <property type="match status" value="3"/>
</dbReference>
<keyword evidence="3" id="KW-1185">Reference proteome</keyword>
<dbReference type="PANTHER" id="PTHR14136">
    <property type="entry name" value="BTB_POZ DOMAIN-CONTAINING PROTEIN KCTD9"/>
    <property type="match status" value="1"/>
</dbReference>
<dbReference type="GeneID" id="17267837"/>
<sequence length="588" mass="61868">MLLTWSLSGGRQGGCVRKKGSSNRARANQIWGIDELQCRQLCLIDDACQARSNPEPEIALDAAYEFVAYSSRNQGPRSAAPTRCTLHMGPVAQHAVPLPGSQYASCYTKQPRGMSIGSGLSTHHCSGIRLLDADAIHAAAARRQALGIAFGKAACMQALRPGSKVLAAGCVDLTGTMLDCAQLEGATLHNTHAEGATFTGANMAGVRATDFTFERADLTFVDLSRAELRASVNPTVSVIGHLSRANLTGASLADATLEGFEDSQDVVLDFANLHRALLSKCVLTRPSLRGTRLVASRLDHTELIGAVASPTTLLAGTMMTDVGLASCNFEGVELSGARMLRVSISDTSLRGATFDTAPLDLDLTATEATSLPRTPPRIDRGEATAALGHVEAIRCRFDHARLSGAALSTVSFVDSSLEGASFSQALLSLVEFLWEHPGPSSLSGASGADFSYGRFEESEFVFNQDAPEGTVDPGGVANMRGTKFVGADLTNAAFLATDLQEASFLGASLPGAQFDHCNVEGADFTRATGTKAMDLLLLHGTPVGLCAGGGHSCWSSVQPNSWAVPPPFPPGMESAEGESRPLRPHRRL</sequence>
<proteinExistence type="predicted"/>
<evidence type="ECO:0000313" key="3">
    <source>
        <dbReference type="Proteomes" id="UP000013827"/>
    </source>
</evidence>
<dbReference type="RefSeq" id="XP_005774719.1">
    <property type="nucleotide sequence ID" value="XM_005774662.1"/>
</dbReference>
<dbReference type="InterPro" id="IPR051082">
    <property type="entry name" value="Pentapeptide-BTB/POZ_domain"/>
</dbReference>
<dbReference type="SUPFAM" id="SSF141571">
    <property type="entry name" value="Pentapeptide repeat-like"/>
    <property type="match status" value="2"/>
</dbReference>